<proteinExistence type="predicted"/>
<keyword evidence="2" id="KW-1185">Reference proteome</keyword>
<dbReference type="Pfam" id="PF09954">
    <property type="entry name" value="DUF2188"/>
    <property type="match status" value="1"/>
</dbReference>
<dbReference type="InterPro" id="IPR018691">
    <property type="entry name" value="DUF2188"/>
</dbReference>
<accession>A0A073IMY0</accession>
<protein>
    <submittedName>
        <fullName evidence="1">Uncharacterized protein</fullName>
    </submittedName>
</protein>
<organism evidence="1 2">
    <name type="scientific">Synergistes jonesii</name>
    <dbReference type="NCBI Taxonomy" id="2754"/>
    <lineage>
        <taxon>Bacteria</taxon>
        <taxon>Thermotogati</taxon>
        <taxon>Synergistota</taxon>
        <taxon>Synergistia</taxon>
        <taxon>Synergistales</taxon>
        <taxon>Synergistaceae</taxon>
        <taxon>Synergistes</taxon>
    </lineage>
</organism>
<dbReference type="Proteomes" id="UP000027665">
    <property type="component" value="Unassembled WGS sequence"/>
</dbReference>
<gene>
    <name evidence="1" type="ORF">EH55_06990</name>
</gene>
<sequence>MDGKWIYNDDESGVWNKCDEEYDTREEAIAAGREAAKEHGWTDLFVARMKAVAPEINIDAHEILNNAACELNDRYGYCIELGESFLSSITDTELSLLQEMLDATVVEWRKKINYQSKMFICCEVEQIPLGEGE</sequence>
<dbReference type="EMBL" id="JMKI01000037">
    <property type="protein sequence ID" value="KEJ91713.1"/>
    <property type="molecule type" value="Genomic_DNA"/>
</dbReference>
<name>A0A073IMY0_9BACT</name>
<evidence type="ECO:0000313" key="2">
    <source>
        <dbReference type="Proteomes" id="UP000027665"/>
    </source>
</evidence>
<reference evidence="1 2" key="1">
    <citation type="submission" date="2014-04" db="EMBL/GenBank/DDBJ databases">
        <title>Draft Genome Sequence of Synergistes jonesii.</title>
        <authorList>
            <person name="Coil D.A."/>
            <person name="Eisen J.A."/>
            <person name="Holland-Moritz H.E."/>
        </authorList>
    </citation>
    <scope>NUCLEOTIDE SEQUENCE [LARGE SCALE GENOMIC DNA]</scope>
    <source>
        <strain evidence="1 2">78-1</strain>
    </source>
</reference>
<comment type="caution">
    <text evidence="1">The sequence shown here is derived from an EMBL/GenBank/DDBJ whole genome shotgun (WGS) entry which is preliminary data.</text>
</comment>
<dbReference type="STRING" id="2754.EH55_06990"/>
<evidence type="ECO:0000313" key="1">
    <source>
        <dbReference type="EMBL" id="KEJ91713.1"/>
    </source>
</evidence>
<dbReference type="GeneID" id="90984002"/>
<dbReference type="AlphaFoldDB" id="A0A073IMY0"/>
<dbReference type="RefSeq" id="WP_037977006.1">
    <property type="nucleotide sequence ID" value="NZ_JMKI01000037.1"/>
</dbReference>